<evidence type="ECO:0000256" key="1">
    <source>
        <dbReference type="ARBA" id="ARBA00004613"/>
    </source>
</evidence>
<evidence type="ECO:0000256" key="8">
    <source>
        <dbReference type="ARBA" id="ARBA00022801"/>
    </source>
</evidence>
<dbReference type="NCBIfam" id="TIGR00756">
    <property type="entry name" value="PPR"/>
    <property type="match status" value="3"/>
</dbReference>
<dbReference type="GO" id="GO:0006508">
    <property type="term" value="P:proteolysis"/>
    <property type="evidence" value="ECO:0007669"/>
    <property type="project" value="UniProtKB-KW"/>
</dbReference>
<dbReference type="PROSITE" id="PS51767">
    <property type="entry name" value="PEPTIDASE_A1"/>
    <property type="match status" value="1"/>
</dbReference>
<dbReference type="InterPro" id="IPR032799">
    <property type="entry name" value="TAXi_C"/>
</dbReference>
<dbReference type="PROSITE" id="PS00141">
    <property type="entry name" value="ASP_PROTEASE"/>
    <property type="match status" value="1"/>
</dbReference>
<evidence type="ECO:0000256" key="10">
    <source>
        <dbReference type="PROSITE-ProRule" id="PRU00708"/>
    </source>
</evidence>
<dbReference type="FunFam" id="1.25.40.10:FF:002289">
    <property type="entry name" value="Pentatricopeptide repeat-containing protein At2g28050"/>
    <property type="match status" value="1"/>
</dbReference>
<dbReference type="GO" id="GO:0005739">
    <property type="term" value="C:mitochondrion"/>
    <property type="evidence" value="ECO:0007669"/>
    <property type="project" value="GOC"/>
</dbReference>
<dbReference type="Pfam" id="PF13041">
    <property type="entry name" value="PPR_2"/>
    <property type="match status" value="1"/>
</dbReference>
<dbReference type="InterPro" id="IPR002885">
    <property type="entry name" value="PPR_rpt"/>
</dbReference>
<feature type="repeat" description="PPR" evidence="10">
    <location>
        <begin position="350"/>
        <end position="384"/>
    </location>
</feature>
<feature type="domain" description="Peptidase A1" evidence="11">
    <location>
        <begin position="509"/>
        <end position="830"/>
    </location>
</feature>
<dbReference type="EMBL" id="LR881467">
    <property type="protein sequence ID" value="CAD5319713.1"/>
    <property type="molecule type" value="Genomic_DNA"/>
</dbReference>
<feature type="repeat" description="PPR" evidence="10">
    <location>
        <begin position="385"/>
        <end position="419"/>
    </location>
</feature>
<evidence type="ECO:0000313" key="12">
    <source>
        <dbReference type="EMBL" id="CAD5319713.1"/>
    </source>
</evidence>
<comment type="subcellular location">
    <subcellularLocation>
        <location evidence="1">Secreted</location>
    </subcellularLocation>
</comment>
<dbReference type="AlphaFoldDB" id="A0A7G2EBN9"/>
<evidence type="ECO:0000256" key="7">
    <source>
        <dbReference type="ARBA" id="ARBA00022750"/>
    </source>
</evidence>
<evidence type="ECO:0000256" key="4">
    <source>
        <dbReference type="ARBA" id="ARBA00022525"/>
    </source>
</evidence>
<evidence type="ECO:0000256" key="9">
    <source>
        <dbReference type="ARBA" id="ARBA00023180"/>
    </source>
</evidence>
<dbReference type="PANTHER" id="PTHR47967">
    <property type="entry name" value="OS07G0603500 PROTEIN-RELATED"/>
    <property type="match status" value="1"/>
</dbReference>
<evidence type="ECO:0000259" key="11">
    <source>
        <dbReference type="PROSITE" id="PS51767"/>
    </source>
</evidence>
<keyword evidence="4" id="KW-0964">Secreted</keyword>
<evidence type="ECO:0000256" key="2">
    <source>
        <dbReference type="ARBA" id="ARBA00007447"/>
    </source>
</evidence>
<dbReference type="InterPro" id="IPR051708">
    <property type="entry name" value="Plant_Aspart_Prot_A1"/>
</dbReference>
<reference evidence="12 13" key="1">
    <citation type="submission" date="2020-09" db="EMBL/GenBank/DDBJ databases">
        <authorList>
            <person name="Ashkenazy H."/>
        </authorList>
    </citation>
    <scope>NUCLEOTIDE SEQUENCE [LARGE SCALE GENOMIC DNA]</scope>
    <source>
        <strain evidence="13">cv. Cdm-0</strain>
    </source>
</reference>
<feature type="repeat" description="PPR" evidence="10">
    <location>
        <begin position="138"/>
        <end position="172"/>
    </location>
</feature>
<dbReference type="InterPro" id="IPR033121">
    <property type="entry name" value="PEPTIDASE_A1"/>
</dbReference>
<dbReference type="CDD" id="cd05476">
    <property type="entry name" value="pepsin_A_like_plant"/>
    <property type="match status" value="1"/>
</dbReference>
<keyword evidence="5" id="KW-0645">Protease</keyword>
<dbReference type="GO" id="GO:0000963">
    <property type="term" value="P:mitochondrial RNA processing"/>
    <property type="evidence" value="ECO:0007669"/>
    <property type="project" value="UniProtKB-ARBA"/>
</dbReference>
<evidence type="ECO:0000256" key="6">
    <source>
        <dbReference type="ARBA" id="ARBA00022737"/>
    </source>
</evidence>
<dbReference type="Gene3D" id="1.25.40.10">
    <property type="entry name" value="Tetratricopeptide repeat domain"/>
    <property type="match status" value="2"/>
</dbReference>
<dbReference type="PANTHER" id="PTHR47967:SF58">
    <property type="entry name" value="ASPARTIC PROTEINASE CDR1-LIKE PROTEIN-RELATED"/>
    <property type="match status" value="1"/>
</dbReference>
<keyword evidence="9" id="KW-0325">Glycoprotein</keyword>
<gene>
    <name evidence="12" type="ORF">AT9943_LOCUS7883</name>
</gene>
<keyword evidence="6" id="KW-0677">Repeat</keyword>
<evidence type="ECO:0000313" key="13">
    <source>
        <dbReference type="Proteomes" id="UP000516314"/>
    </source>
</evidence>
<dbReference type="FunFam" id="2.40.70.10:FF:000050">
    <property type="entry name" value="Aspartic proteinase CDR1"/>
    <property type="match status" value="1"/>
</dbReference>
<name>A0A7G2EBN9_ARATH</name>
<dbReference type="InterPro" id="IPR032861">
    <property type="entry name" value="TAXi_N"/>
</dbReference>
<keyword evidence="8" id="KW-0378">Hydrolase</keyword>
<keyword evidence="7" id="KW-0064">Aspartyl protease</keyword>
<comment type="similarity">
    <text evidence="3">Belongs to the PPR family. P subfamily.</text>
</comment>
<dbReference type="Pfam" id="PF14541">
    <property type="entry name" value="TAXi_C"/>
    <property type="match status" value="1"/>
</dbReference>
<dbReference type="PROSITE" id="PS51375">
    <property type="entry name" value="PPR"/>
    <property type="match status" value="5"/>
</dbReference>
<dbReference type="InterPro" id="IPR034161">
    <property type="entry name" value="Pepsin-like_plant"/>
</dbReference>
<dbReference type="Gene3D" id="2.40.70.10">
    <property type="entry name" value="Acid Proteases"/>
    <property type="match status" value="2"/>
</dbReference>
<organism evidence="12 13">
    <name type="scientific">Arabidopsis thaliana</name>
    <name type="common">Mouse-ear cress</name>
    <dbReference type="NCBI Taxonomy" id="3702"/>
    <lineage>
        <taxon>Eukaryota</taxon>
        <taxon>Viridiplantae</taxon>
        <taxon>Streptophyta</taxon>
        <taxon>Embryophyta</taxon>
        <taxon>Tracheophyta</taxon>
        <taxon>Spermatophyta</taxon>
        <taxon>Magnoliopsida</taxon>
        <taxon>eudicotyledons</taxon>
        <taxon>Gunneridae</taxon>
        <taxon>Pentapetalae</taxon>
        <taxon>rosids</taxon>
        <taxon>malvids</taxon>
        <taxon>Brassicales</taxon>
        <taxon>Brassicaceae</taxon>
        <taxon>Camelineae</taxon>
        <taxon>Arabidopsis</taxon>
    </lineage>
</organism>
<dbReference type="InterPro" id="IPR001969">
    <property type="entry name" value="Aspartic_peptidase_AS"/>
</dbReference>
<accession>A0A7G2EBN9</accession>
<protein>
    <submittedName>
        <fullName evidence="12">(thale cress) hypothetical protein</fullName>
    </submittedName>
</protein>
<dbReference type="InterPro" id="IPR021109">
    <property type="entry name" value="Peptidase_aspartic_dom_sf"/>
</dbReference>
<dbReference type="Proteomes" id="UP000516314">
    <property type="component" value="Chromosome 2"/>
</dbReference>
<dbReference type="SUPFAM" id="SSF50630">
    <property type="entry name" value="Acid proteases"/>
    <property type="match status" value="1"/>
</dbReference>
<sequence length="839" mass="94012">MTPQCFLKTLKTAKQTYTFSIYKLLLNSSSINQTLASPETPLSDLNLSTLRRILSDPDINSWKCISLFNFILENPSLFSFQPDLRTHLSLTFRVLSERRFSYAKELLKPVAIDDILRYPFNVIVSSVIDECGCEKKVVGRFFNSMIMVYSDNGKFSEVVEVFEYMKNNEVKIDEKTCTLHLLNLKRCDQMELARDFFSLMVESGIDVVTVYSLTVVVTVLCCNGEITRARELVEEMGLVKGVKANIVTFKSMIGCCVKRWDFEELDLVLKLMEKESVMLDLDSYKVLIDGFTSYGKVEEAERLVLMMHDKKLRVESYLYNLIMNGYSRFGLVEKVIELYSEMSSRGVTPNKDTYWVLMNGLCKAGKVCEAMSFLNELRVNEFEIDEEMYSTLSEECYRVGMIDKSLEVVAEMIRDGFIPGATICERLADSLFEVNRKEAQMLITIVVHVADSSMTTKIRSRDYLKIEASSPQGFTIDLIHRRSNASSSRVFNTQLGSPYADTVFDTYEYLMKLQIGTPPFEIEAVLDTGSEHIWTQCLPCVHCYNQTAPIFDPSKSSTFKEIRCDTHDHSCPYELVYGGKSYTKGTLVTETVTIHSTSGQPFVMPETIIGCGRNNSGFKPGFAGVVGLDRGPKSLITQMGGEYPGLMSYCFAGKGTSKINFGANAIVAGDGVVSTTVFVKTAKPGFYYLNLDAVSVGNTRIETVGTPFHALKGNIVIDSGSTLTYFPESYCNLVRKAVEQVVTAVRFPRSDILCYYSKTIDIFPVITMHFSGGADLVLDKYNMYVASNTGGVFCLAIICNSPIEEAIFGNRAQNNFLVGYDSSSLLVSFKPTNCSALWN</sequence>
<proteinExistence type="inferred from homology"/>
<feature type="repeat" description="PPR" evidence="10">
    <location>
        <begin position="280"/>
        <end position="314"/>
    </location>
</feature>
<evidence type="ECO:0000256" key="5">
    <source>
        <dbReference type="ARBA" id="ARBA00022670"/>
    </source>
</evidence>
<feature type="repeat" description="PPR" evidence="10">
    <location>
        <begin position="315"/>
        <end position="349"/>
    </location>
</feature>
<dbReference type="FunFam" id="2.40.70.10:FF:000031">
    <property type="entry name" value="Aspartyl protease AED1"/>
    <property type="match status" value="1"/>
</dbReference>
<dbReference type="Pfam" id="PF01535">
    <property type="entry name" value="PPR"/>
    <property type="match status" value="5"/>
</dbReference>
<dbReference type="GO" id="GO:0005576">
    <property type="term" value="C:extracellular region"/>
    <property type="evidence" value="ECO:0007669"/>
    <property type="project" value="UniProtKB-SubCell"/>
</dbReference>
<dbReference type="InterPro" id="IPR011990">
    <property type="entry name" value="TPR-like_helical_dom_sf"/>
</dbReference>
<dbReference type="GO" id="GO:0004190">
    <property type="term" value="F:aspartic-type endopeptidase activity"/>
    <property type="evidence" value="ECO:0007669"/>
    <property type="project" value="UniProtKB-KW"/>
</dbReference>
<comment type="similarity">
    <text evidence="2">Belongs to the peptidase A1 family.</text>
</comment>
<evidence type="ECO:0000256" key="3">
    <source>
        <dbReference type="ARBA" id="ARBA00007626"/>
    </source>
</evidence>
<dbReference type="Pfam" id="PF14543">
    <property type="entry name" value="TAXi_N"/>
    <property type="match status" value="1"/>
</dbReference>